<name>A0A7Z2G9W9_9BURK</name>
<reference evidence="2 3" key="1">
    <citation type="submission" date="2019-12" db="EMBL/GenBank/DDBJ databases">
        <title>Paraburkholderia acidiphila 7Q-K02 sp. nov and Paraburkholderia acidisoli DHF22 sp. nov., two strains isolated from forest soil.</title>
        <authorList>
            <person name="Gao Z."/>
            <person name="Qiu L."/>
        </authorList>
    </citation>
    <scope>NUCLEOTIDE SEQUENCE [LARGE SCALE GENOMIC DNA]</scope>
    <source>
        <strain evidence="2 3">7Q-K02</strain>
    </source>
</reference>
<organism evidence="2 3">
    <name type="scientific">Paraburkholderia acidiphila</name>
    <dbReference type="NCBI Taxonomy" id="2571747"/>
    <lineage>
        <taxon>Bacteria</taxon>
        <taxon>Pseudomonadati</taxon>
        <taxon>Pseudomonadota</taxon>
        <taxon>Betaproteobacteria</taxon>
        <taxon>Burkholderiales</taxon>
        <taxon>Burkholderiaceae</taxon>
        <taxon>Paraburkholderia</taxon>
    </lineage>
</organism>
<accession>A0A7Z2G9W9</accession>
<feature type="compositionally biased region" description="Pro residues" evidence="1">
    <location>
        <begin position="21"/>
        <end position="41"/>
    </location>
</feature>
<dbReference type="KEGG" id="pacp:FAZ97_23240"/>
<proteinExistence type="predicted"/>
<sequence>MKLPTLFKSLFDFEADSPAPDATPEPPVEPNPEPHPGPQPQPESVQIDEPRHDPDPLLDSIDTLGKIVLALDAQLRAELRGNAQLRSCLTDELTALQTALLH</sequence>
<keyword evidence="3" id="KW-1185">Reference proteome</keyword>
<dbReference type="EMBL" id="CP046910">
    <property type="protein sequence ID" value="QGZ57797.1"/>
    <property type="molecule type" value="Genomic_DNA"/>
</dbReference>
<gene>
    <name evidence="2" type="ORF">FAZ97_23240</name>
</gene>
<dbReference type="OrthoDB" id="9929221at2"/>
<dbReference type="RefSeq" id="WP_158760735.1">
    <property type="nucleotide sequence ID" value="NZ_CP046910.1"/>
</dbReference>
<evidence type="ECO:0000313" key="2">
    <source>
        <dbReference type="EMBL" id="QGZ57797.1"/>
    </source>
</evidence>
<dbReference type="Proteomes" id="UP000434209">
    <property type="component" value="Chromosome 2"/>
</dbReference>
<dbReference type="AlphaFoldDB" id="A0A7Z2G9W9"/>
<evidence type="ECO:0000313" key="3">
    <source>
        <dbReference type="Proteomes" id="UP000434209"/>
    </source>
</evidence>
<feature type="region of interest" description="Disordered" evidence="1">
    <location>
        <begin position="1"/>
        <end position="59"/>
    </location>
</feature>
<protein>
    <submittedName>
        <fullName evidence="2">Uncharacterized protein</fullName>
    </submittedName>
</protein>
<evidence type="ECO:0000256" key="1">
    <source>
        <dbReference type="SAM" id="MobiDB-lite"/>
    </source>
</evidence>